<dbReference type="Gene3D" id="2.40.50.120">
    <property type="match status" value="1"/>
</dbReference>
<dbReference type="GO" id="GO:0005615">
    <property type="term" value="C:extracellular space"/>
    <property type="evidence" value="ECO:0007669"/>
    <property type="project" value="InterPro"/>
</dbReference>
<reference evidence="6" key="1">
    <citation type="journal article" date="2020" name="Cell">
        <title>Large-Scale Comparative Analyses of Tick Genomes Elucidate Their Genetic Diversity and Vector Capacities.</title>
        <authorList>
            <consortium name="Tick Genome and Microbiome Consortium (TIGMIC)"/>
            <person name="Jia N."/>
            <person name="Wang J."/>
            <person name="Shi W."/>
            <person name="Du L."/>
            <person name="Sun Y."/>
            <person name="Zhan W."/>
            <person name="Jiang J.F."/>
            <person name="Wang Q."/>
            <person name="Zhang B."/>
            <person name="Ji P."/>
            <person name="Bell-Sakyi L."/>
            <person name="Cui X.M."/>
            <person name="Yuan T.T."/>
            <person name="Jiang B.G."/>
            <person name="Yang W.F."/>
            <person name="Lam T.T."/>
            <person name="Chang Q.C."/>
            <person name="Ding S.J."/>
            <person name="Wang X.J."/>
            <person name="Zhu J.G."/>
            <person name="Ruan X.D."/>
            <person name="Zhao L."/>
            <person name="Wei J.T."/>
            <person name="Ye R.Z."/>
            <person name="Que T.C."/>
            <person name="Du C.H."/>
            <person name="Zhou Y.H."/>
            <person name="Cheng J.X."/>
            <person name="Dai P.F."/>
            <person name="Guo W.B."/>
            <person name="Han X.H."/>
            <person name="Huang E.J."/>
            <person name="Li L.F."/>
            <person name="Wei W."/>
            <person name="Gao Y.C."/>
            <person name="Liu J.Z."/>
            <person name="Shao H.Z."/>
            <person name="Wang X."/>
            <person name="Wang C.C."/>
            <person name="Yang T.C."/>
            <person name="Huo Q.B."/>
            <person name="Li W."/>
            <person name="Chen H.Y."/>
            <person name="Chen S.E."/>
            <person name="Zhou L.G."/>
            <person name="Ni X.B."/>
            <person name="Tian J.H."/>
            <person name="Sheng Y."/>
            <person name="Liu T."/>
            <person name="Pan Y.S."/>
            <person name="Xia L.Y."/>
            <person name="Li J."/>
            <person name="Zhao F."/>
            <person name="Cao W.C."/>
        </authorList>
    </citation>
    <scope>NUCLEOTIDE SEQUENCE</scope>
    <source>
        <strain evidence="6">Rmic-2018</strain>
    </source>
</reference>
<dbReference type="InterPro" id="IPR011626">
    <property type="entry name" value="Alpha-macroglobulin_TED"/>
</dbReference>
<evidence type="ECO:0000259" key="3">
    <source>
        <dbReference type="Pfam" id="PF01759"/>
    </source>
</evidence>
<dbReference type="InterPro" id="IPR008930">
    <property type="entry name" value="Terpenoid_cyclase/PrenylTrfase"/>
</dbReference>
<feature type="domain" description="Alpha-macroglobulin-like TED" evidence="5">
    <location>
        <begin position="8"/>
        <end position="67"/>
    </location>
</feature>
<gene>
    <name evidence="6" type="ORF">HPB51_020942</name>
</gene>
<dbReference type="AlphaFoldDB" id="A0A9J6ECN7"/>
<proteinExistence type="predicted"/>
<dbReference type="SUPFAM" id="SSF48239">
    <property type="entry name" value="Terpenoid cyclases/Protein prenyltransferases"/>
    <property type="match status" value="1"/>
</dbReference>
<feature type="domain" description="Alpha-macroglobulin receptor-binding" evidence="4">
    <location>
        <begin position="192"/>
        <end position="226"/>
    </location>
</feature>
<evidence type="ECO:0000313" key="6">
    <source>
        <dbReference type="EMBL" id="KAH8031824.1"/>
    </source>
</evidence>
<dbReference type="Pfam" id="PF07678">
    <property type="entry name" value="TED_complement"/>
    <property type="match status" value="1"/>
</dbReference>
<evidence type="ECO:0000256" key="2">
    <source>
        <dbReference type="ARBA" id="ARBA00022966"/>
    </source>
</evidence>
<feature type="domain" description="Netrin module non-TIMP type" evidence="3">
    <location>
        <begin position="233"/>
        <end position="306"/>
    </location>
</feature>
<organism evidence="6 7">
    <name type="scientific">Rhipicephalus microplus</name>
    <name type="common">Cattle tick</name>
    <name type="synonym">Boophilus microplus</name>
    <dbReference type="NCBI Taxonomy" id="6941"/>
    <lineage>
        <taxon>Eukaryota</taxon>
        <taxon>Metazoa</taxon>
        <taxon>Ecdysozoa</taxon>
        <taxon>Arthropoda</taxon>
        <taxon>Chelicerata</taxon>
        <taxon>Arachnida</taxon>
        <taxon>Acari</taxon>
        <taxon>Parasitiformes</taxon>
        <taxon>Ixodida</taxon>
        <taxon>Ixodoidea</taxon>
        <taxon>Ixodidae</taxon>
        <taxon>Rhipicephalinae</taxon>
        <taxon>Rhipicephalus</taxon>
        <taxon>Boophilus</taxon>
    </lineage>
</organism>
<evidence type="ECO:0000313" key="7">
    <source>
        <dbReference type="Proteomes" id="UP000821866"/>
    </source>
</evidence>
<dbReference type="PANTHER" id="PTHR11412">
    <property type="entry name" value="MACROGLOBULIN / COMPLEMENT"/>
    <property type="match status" value="1"/>
</dbReference>
<comment type="caution">
    <text evidence="6">The sequence shown here is derived from an EMBL/GenBank/DDBJ whole genome shotgun (WGS) entry which is preliminary data.</text>
</comment>
<accession>A0A9J6ECN7</accession>
<dbReference type="InterPro" id="IPR018933">
    <property type="entry name" value="Netrin_module_non-TIMP"/>
</dbReference>
<dbReference type="Pfam" id="PF01759">
    <property type="entry name" value="NTR"/>
    <property type="match status" value="1"/>
</dbReference>
<keyword evidence="1" id="KW-0732">Signal</keyword>
<evidence type="ECO:0000259" key="5">
    <source>
        <dbReference type="Pfam" id="PF07678"/>
    </source>
</evidence>
<name>A0A9J6ECN7_RHIMP</name>
<evidence type="ECO:0000256" key="1">
    <source>
        <dbReference type="ARBA" id="ARBA00022729"/>
    </source>
</evidence>
<dbReference type="InterPro" id="IPR036595">
    <property type="entry name" value="A-macroglobulin_rcpt-bd_sf"/>
</dbReference>
<keyword evidence="7" id="KW-1185">Reference proteome</keyword>
<evidence type="ECO:0008006" key="8">
    <source>
        <dbReference type="Google" id="ProtNLM"/>
    </source>
</evidence>
<reference evidence="6" key="2">
    <citation type="submission" date="2021-09" db="EMBL/GenBank/DDBJ databases">
        <authorList>
            <person name="Jia N."/>
            <person name="Wang J."/>
            <person name="Shi W."/>
            <person name="Du L."/>
            <person name="Sun Y."/>
            <person name="Zhan W."/>
            <person name="Jiang J."/>
            <person name="Wang Q."/>
            <person name="Zhang B."/>
            <person name="Ji P."/>
            <person name="Sakyi L.B."/>
            <person name="Cui X."/>
            <person name="Yuan T."/>
            <person name="Jiang B."/>
            <person name="Yang W."/>
            <person name="Lam T.T.-Y."/>
            <person name="Chang Q."/>
            <person name="Ding S."/>
            <person name="Wang X."/>
            <person name="Zhu J."/>
            <person name="Ruan X."/>
            <person name="Zhao L."/>
            <person name="Wei J."/>
            <person name="Que T."/>
            <person name="Du C."/>
            <person name="Cheng J."/>
            <person name="Dai P."/>
            <person name="Han X."/>
            <person name="Huang E."/>
            <person name="Gao Y."/>
            <person name="Liu J."/>
            <person name="Shao H."/>
            <person name="Ye R."/>
            <person name="Li L."/>
            <person name="Wei W."/>
            <person name="Wang X."/>
            <person name="Wang C."/>
            <person name="Huo Q."/>
            <person name="Li W."/>
            <person name="Guo W."/>
            <person name="Chen H."/>
            <person name="Chen S."/>
            <person name="Zhou L."/>
            <person name="Zhou L."/>
            <person name="Ni X."/>
            <person name="Tian J."/>
            <person name="Zhou Y."/>
            <person name="Sheng Y."/>
            <person name="Liu T."/>
            <person name="Pan Y."/>
            <person name="Xia L."/>
            <person name="Li J."/>
            <person name="Zhao F."/>
            <person name="Cao W."/>
        </authorList>
    </citation>
    <scope>NUCLEOTIDE SEQUENCE</scope>
    <source>
        <strain evidence="6">Rmic-2018</strain>
        <tissue evidence="6">Larvae</tissue>
    </source>
</reference>
<dbReference type="InterPro" id="IPR050473">
    <property type="entry name" value="A2M/Complement_sys"/>
</dbReference>
<keyword evidence="2" id="KW-0882">Thioester bond</keyword>
<dbReference type="Gene3D" id="1.50.10.20">
    <property type="match status" value="1"/>
</dbReference>
<dbReference type="InterPro" id="IPR008993">
    <property type="entry name" value="TIMP-like_OB-fold"/>
</dbReference>
<dbReference type="VEuPathDB" id="VectorBase:LOC119164935"/>
<dbReference type="InterPro" id="IPR009048">
    <property type="entry name" value="A-macroglobulin_rcpt-bd"/>
</dbReference>
<sequence length="373" mass="41137">MNSLSTGYEATGVDVEGTSYALLAHLKHNDMDSSKKFVNWLLRHRSASGSFVSTQDTVVALQALSEYSIQASTAAPDISGMVLADNTPQLLRVKRENAALLQEFLIINARGKIVVNATGTGTAALNVKLRYNVLAPPQQNCKRYQRPDVALEERQPRADKEGGFVVVEKGIFSEKALQAVSKNFAPVGKREVKAVTETCLKFRIEKEFDVTNLQTSTVRVYDYYDGSVSPSQSNVVWKGNVSANYVIAGYRHIAFYIDKVIKEGEENETIKGQTRLLVGRQLCNTSNLDVGREYIIFGKDSDQVIDGDTRHSRPALADACTAKKSCYSAGLYYKRGGHVTLYTYFVVCGWVPALNSIVYADNSEDSIDPESSQ</sequence>
<dbReference type="PANTHER" id="PTHR11412:SF136">
    <property type="entry name" value="CD109 ANTIGEN"/>
    <property type="match status" value="1"/>
</dbReference>
<dbReference type="Gene3D" id="2.60.120.1540">
    <property type="match status" value="1"/>
</dbReference>
<dbReference type="Proteomes" id="UP000821866">
    <property type="component" value="Chromosome 3"/>
</dbReference>
<dbReference type="SUPFAM" id="SSF49410">
    <property type="entry name" value="Alpha-macroglobulin receptor domain"/>
    <property type="match status" value="1"/>
</dbReference>
<evidence type="ECO:0000259" key="4">
    <source>
        <dbReference type="Pfam" id="PF07677"/>
    </source>
</evidence>
<dbReference type="Pfam" id="PF07677">
    <property type="entry name" value="A2M_recep"/>
    <property type="match status" value="1"/>
</dbReference>
<protein>
    <recommendedName>
        <fullName evidence="8">Alpha-macroglobulin receptor-binding domain-containing protein</fullName>
    </recommendedName>
</protein>
<dbReference type="EMBL" id="JABSTU010000005">
    <property type="protein sequence ID" value="KAH8031824.1"/>
    <property type="molecule type" value="Genomic_DNA"/>
</dbReference>
<dbReference type="SUPFAM" id="SSF50242">
    <property type="entry name" value="TIMP-like"/>
    <property type="match status" value="1"/>
</dbReference>